<name>A0AAQ3LA71_9BACT</name>
<accession>A0AAQ3LA71</accession>
<dbReference type="EMBL" id="CP136920">
    <property type="protein sequence ID" value="WOO42125.1"/>
    <property type="molecule type" value="Genomic_DNA"/>
</dbReference>
<dbReference type="KEGG" id="puo:RZN69_03425"/>
<gene>
    <name evidence="1" type="ORF">RZN69_03425</name>
</gene>
<evidence type="ECO:0000313" key="2">
    <source>
        <dbReference type="Proteomes" id="UP001304300"/>
    </source>
</evidence>
<dbReference type="RefSeq" id="WP_317834609.1">
    <property type="nucleotide sequence ID" value="NZ_CP136920.1"/>
</dbReference>
<evidence type="ECO:0000313" key="1">
    <source>
        <dbReference type="EMBL" id="WOO42125.1"/>
    </source>
</evidence>
<proteinExistence type="predicted"/>
<dbReference type="InterPro" id="IPR022265">
    <property type="entry name" value="CHP03790"/>
</dbReference>
<dbReference type="AlphaFoldDB" id="A0AAQ3LA71"/>
<reference evidence="1 2" key="1">
    <citation type="submission" date="2023-10" db="EMBL/GenBank/DDBJ databases">
        <title>Rubellicoccus peritrichatus gen. nov., sp. nov., isolated from an algae of coral reef tank.</title>
        <authorList>
            <person name="Luo J."/>
        </authorList>
    </citation>
    <scope>NUCLEOTIDE SEQUENCE [LARGE SCALE GENOMIC DNA]</scope>
    <source>
        <strain evidence="1 2">CR14</strain>
    </source>
</reference>
<dbReference type="Proteomes" id="UP001304300">
    <property type="component" value="Chromosome"/>
</dbReference>
<dbReference type="NCBIfam" id="TIGR03790">
    <property type="entry name" value="TIGR03790 family protein"/>
    <property type="match status" value="1"/>
</dbReference>
<keyword evidence="2" id="KW-1185">Reference proteome</keyword>
<protein>
    <submittedName>
        <fullName evidence="1">TIGR03790 family protein</fullName>
    </submittedName>
</protein>
<sequence>MELLLGLRRVAAYDNNPVLKHLHLLFLFCVTFTSALALDPERIVVVANSKDSDSVKIAEHYLKARSIPKENLFLVECSKGETISWDDFVSTIFNPLRRELFKANWIEGSISEQKDADGRLNVASLGNRMDFLVVCRIPLRISNDKARLDRDKTDQLQAQFKVNQGAVDAELSLLAVPATPTIGFVPNPLFGQAKPSSLALQQVVKVARLDGPSMEDAMALVDRAIEAEEKGLRGRAYIDLGGPHQKGDEWIESAGKRLEALDYPSTWNRAPAAIGYKERFDAPAFYFGWWKADIQGPVKERNFEFPPGALGWHLHSFSATSIRMMHKRWTGPLVARGLTATVGNVYEPYLELTHRPQGFVEALVNGMSAGDAAYYALPVLSWMAIFVGDPLYQPFKVSLESQLESLDVTDDLSQYVVIREMNRLRLQEGKNLAFAYGKKEFHSAPGLALGFELAKLSSEDGDNAEAVKFLSMAAVVPRYSPDQQGLAFNVAEFLWGINEHELAFKIMKALSISGLPESAIRDYYPKGVQWAKSLRQRREAKEWSAELTAIKERDAAKKKK</sequence>
<organism evidence="1 2">
    <name type="scientific">Rubellicoccus peritrichatus</name>
    <dbReference type="NCBI Taxonomy" id="3080537"/>
    <lineage>
        <taxon>Bacteria</taxon>
        <taxon>Pseudomonadati</taxon>
        <taxon>Verrucomicrobiota</taxon>
        <taxon>Opitutia</taxon>
        <taxon>Puniceicoccales</taxon>
        <taxon>Cerasicoccaceae</taxon>
        <taxon>Rubellicoccus</taxon>
    </lineage>
</organism>